<dbReference type="EMBL" id="REGW02000076">
    <property type="protein sequence ID" value="KAE8277952.1"/>
    <property type="molecule type" value="Genomic_DNA"/>
</dbReference>
<accession>A0A6G0HFU8</accession>
<dbReference type="AlphaFoldDB" id="A0A6G0HFU8"/>
<keyword evidence="2" id="KW-1185">Reference proteome</keyword>
<evidence type="ECO:0000313" key="2">
    <source>
        <dbReference type="Proteomes" id="UP000424527"/>
    </source>
</evidence>
<sequence>MVDNIILSRSDFWSLGLDRDIDGMILNCCLKVIAKRVQHVFAGDSYVIATFPSTSVNPMDHLPDNATSLQWILLPVFVPGHWILCEDALLRDTIEAAKWCTTQPFKGKLSLPQVISMDQKGRLKAVERLRISEGLDEEENEGVRESFLFLFSLQEDHEAFCTEIMDTRHLQAFSAFEV</sequence>
<dbReference type="SUPFAM" id="SSF54001">
    <property type="entry name" value="Cysteine proteinases"/>
    <property type="match status" value="1"/>
</dbReference>
<name>A0A6G0HFU8_LARCR</name>
<proteinExistence type="predicted"/>
<gene>
    <name evidence="1" type="ORF">D5F01_LYC24008</name>
</gene>
<reference evidence="1 2" key="1">
    <citation type="submission" date="2019-07" db="EMBL/GenBank/DDBJ databases">
        <title>Chromosome genome assembly for large yellow croaker.</title>
        <authorList>
            <person name="Xiao S."/>
        </authorList>
    </citation>
    <scope>NUCLEOTIDE SEQUENCE [LARGE SCALE GENOMIC DNA]</scope>
    <source>
        <strain evidence="1">JMULYC20181020</strain>
        <tissue evidence="1">Muscle</tissue>
    </source>
</reference>
<organism evidence="1 2">
    <name type="scientific">Larimichthys crocea</name>
    <name type="common">Large yellow croaker</name>
    <name type="synonym">Pseudosciaena crocea</name>
    <dbReference type="NCBI Taxonomy" id="215358"/>
    <lineage>
        <taxon>Eukaryota</taxon>
        <taxon>Metazoa</taxon>
        <taxon>Chordata</taxon>
        <taxon>Craniata</taxon>
        <taxon>Vertebrata</taxon>
        <taxon>Euteleostomi</taxon>
        <taxon>Actinopterygii</taxon>
        <taxon>Neopterygii</taxon>
        <taxon>Teleostei</taxon>
        <taxon>Neoteleostei</taxon>
        <taxon>Acanthomorphata</taxon>
        <taxon>Eupercaria</taxon>
        <taxon>Sciaenidae</taxon>
        <taxon>Larimichthys</taxon>
    </lineage>
</organism>
<evidence type="ECO:0000313" key="1">
    <source>
        <dbReference type="EMBL" id="KAE8277952.1"/>
    </source>
</evidence>
<dbReference type="InterPro" id="IPR038765">
    <property type="entry name" value="Papain-like_cys_pep_sf"/>
</dbReference>
<dbReference type="Proteomes" id="UP000424527">
    <property type="component" value="Unassembled WGS sequence"/>
</dbReference>
<comment type="caution">
    <text evidence="1">The sequence shown here is derived from an EMBL/GenBank/DDBJ whole genome shotgun (WGS) entry which is preliminary data.</text>
</comment>
<protein>
    <submittedName>
        <fullName evidence="1">Uncharacterized protein</fullName>
    </submittedName>
</protein>